<dbReference type="Gene3D" id="3.30.70.1440">
    <property type="entry name" value="Multidrug efflux transporter AcrB pore domain"/>
    <property type="match status" value="1"/>
</dbReference>
<gene>
    <name evidence="2" type="primary">mdtC</name>
    <name evidence="2" type="ORF">MAMC_00437</name>
</gene>
<dbReference type="GO" id="GO:0042910">
    <property type="term" value="F:xenobiotic transmembrane transporter activity"/>
    <property type="evidence" value="ECO:0007669"/>
    <property type="project" value="TreeGrafter"/>
</dbReference>
<dbReference type="Gene3D" id="1.20.1640.10">
    <property type="entry name" value="Multidrug efflux transporter AcrB transmembrane domain"/>
    <property type="match status" value="2"/>
</dbReference>
<dbReference type="Gene3D" id="3.30.2090.10">
    <property type="entry name" value="Multidrug efflux transporter AcrB TolC docking domain, DN and DC subdomains"/>
    <property type="match status" value="2"/>
</dbReference>
<name>A0A5E6MI50_9BACT</name>
<keyword evidence="1" id="KW-1133">Transmembrane helix</keyword>
<feature type="transmembrane region" description="Helical" evidence="1">
    <location>
        <begin position="1012"/>
        <end position="1031"/>
    </location>
</feature>
<dbReference type="GO" id="GO:0005886">
    <property type="term" value="C:plasma membrane"/>
    <property type="evidence" value="ECO:0007669"/>
    <property type="project" value="TreeGrafter"/>
</dbReference>
<sequence>MWLVRTALKKPYSVAVLGIAIVFLGVFSIRRTPTDVFPEIDIPVVIIAWQYLGLVPTDMTNYITTFSDYQIANFVDGVKRVESNVFFGFSVTRVYFQPNVNISIAIAEITAVLQPLIKRMPPGTTPPLIFRFNASSVPVVQIAVSSPVLSESKLYDYTVWQLRRDLLAVRGTLLIPPWGGIVRWMTVDCDPNQLLARGLTAQDLLNVVNGQVIDYPSGDVKIGDRDYFVTLNNVPKDIFEVNNFPVKLVPDPNTSVVRKNINDRVVYVRDVANIHDGGVPQWNLVRLNGRHGVLMTALKIAGGSTIQIVDQIKALLPEIRRANPEVEIRELFDQSVYVKAAIQGVVGEAASAAILTAAMILLFLGSLRTTLIVVSSIPLCILLSLFVLSSLGNTLNLMTLGGLALAVGILVDDATVAIENIHRNLQLGKPFRQAIVDGSQEIAAPAFIATLSISVVFTSVIFLEGPPRFLFIPMALAVVFAMVFSYFLSRTLVPAMAVLLLREESEREGQETDSAMRRFHGAFVRVFDAFRNGYARILAFFLAHRRRVFETTALLFLMSLLVVPWIGRDFFPVADAGILRLHVYAPTGTRIEATEGIFADIEKTIREVIPPEELQTIVDNMGIPIYFMSTLALSDSMNEGVFDGEIFLQLREHHRPTAEYAKRLRKLLPERFPSCEFFFQPADMVNEVLNFGIAAPIDIHVSGLDLDLAYKFASEIRDRVRSVPGAVDAHIHQRIDYPTLHLEVDRVRAVEMGLKQVDITNNVLNNLSSSFMVSPTYWVDPRTTINYPFLVFTQQRKISSINDLLNMTLAPTTTEAVPPPASTQTLLGNVQNAELLANVAQLKETLQPAMMSRSTMKPVFDVLANAQGRDLAGVAADIEKILRDVRQKLPPLYRAEVMGQVVSMHDSFAQLGFGVLFAIVLVYLLLVTNFQSWREPFIILSVLPIGACGIIWMLFLTGTTFSVPALMGALMTVGVASSNSILLVTFANQRMAEGLTAVDAAVEAGKIRLRPVLMTAGAMIVGMLPMALGVAEGGEQYAPLGRAVIGGLLLATVGTLIFVPAVFASIRSPGAAKGR</sequence>
<feature type="transmembrane region" description="Helical" evidence="1">
    <location>
        <begin position="908"/>
        <end position="930"/>
    </location>
</feature>
<dbReference type="Gene3D" id="3.30.70.1430">
    <property type="entry name" value="Multidrug efflux transporter AcrB pore domain"/>
    <property type="match status" value="2"/>
</dbReference>
<dbReference type="InterPro" id="IPR001036">
    <property type="entry name" value="Acrflvin-R"/>
</dbReference>
<dbReference type="Pfam" id="PF00873">
    <property type="entry name" value="ACR_tran"/>
    <property type="match status" value="1"/>
</dbReference>
<dbReference type="SUPFAM" id="SSF82866">
    <property type="entry name" value="Multidrug efflux transporter AcrB transmembrane domain"/>
    <property type="match status" value="2"/>
</dbReference>
<feature type="transmembrane region" description="Helical" evidence="1">
    <location>
        <begin position="397"/>
        <end position="421"/>
    </location>
</feature>
<keyword evidence="1" id="KW-0812">Transmembrane</keyword>
<dbReference type="Gene3D" id="3.30.70.1320">
    <property type="entry name" value="Multidrug efflux transporter AcrB pore domain like"/>
    <property type="match status" value="1"/>
</dbReference>
<keyword evidence="3" id="KW-1185">Reference proteome</keyword>
<dbReference type="PANTHER" id="PTHR32063">
    <property type="match status" value="1"/>
</dbReference>
<proteinExistence type="predicted"/>
<dbReference type="SUPFAM" id="SSF82714">
    <property type="entry name" value="Multidrug efflux transporter AcrB TolC docking domain, DN and DC subdomains"/>
    <property type="match status" value="1"/>
</dbReference>
<evidence type="ECO:0000256" key="1">
    <source>
        <dbReference type="SAM" id="Phobius"/>
    </source>
</evidence>
<feature type="transmembrane region" description="Helical" evidence="1">
    <location>
        <begin position="371"/>
        <end position="391"/>
    </location>
</feature>
<feature type="transmembrane region" description="Helical" evidence="1">
    <location>
        <begin position="442"/>
        <end position="463"/>
    </location>
</feature>
<evidence type="ECO:0000313" key="2">
    <source>
        <dbReference type="EMBL" id="VVM05166.1"/>
    </source>
</evidence>
<comment type="caution">
    <text evidence="2">The sequence shown here is derived from an EMBL/GenBank/DDBJ whole genome shotgun (WGS) entry which is preliminary data.</text>
</comment>
<dbReference type="PRINTS" id="PR00702">
    <property type="entry name" value="ACRIFLAVINRP"/>
</dbReference>
<dbReference type="InterPro" id="IPR027463">
    <property type="entry name" value="AcrB_DN_DC_subdom"/>
</dbReference>
<protein>
    <submittedName>
        <fullName evidence="2">Multidrug resistance protein MdtC</fullName>
    </submittedName>
</protein>
<feature type="transmembrane region" description="Helical" evidence="1">
    <location>
        <begin position="12"/>
        <end position="29"/>
    </location>
</feature>
<dbReference type="EMBL" id="CABFUZ020000081">
    <property type="protein sequence ID" value="VVM05166.1"/>
    <property type="molecule type" value="Genomic_DNA"/>
</dbReference>
<feature type="transmembrane region" description="Helical" evidence="1">
    <location>
        <begin position="937"/>
        <end position="955"/>
    </location>
</feature>
<feature type="transmembrane region" description="Helical" evidence="1">
    <location>
        <begin position="961"/>
        <end position="986"/>
    </location>
</feature>
<accession>A0A5E6MI50</accession>
<dbReference type="OrthoDB" id="9757876at2"/>
<reference evidence="2" key="1">
    <citation type="submission" date="2019-09" db="EMBL/GenBank/DDBJ databases">
        <authorList>
            <person name="Cremers G."/>
        </authorList>
    </citation>
    <scope>NUCLEOTIDE SEQUENCE [LARGE SCALE GENOMIC DNA]</scope>
    <source>
        <strain evidence="2">3B</strain>
    </source>
</reference>
<dbReference type="RefSeq" id="WP_142524543.1">
    <property type="nucleotide sequence ID" value="NZ_CABFUZ020000081.1"/>
</dbReference>
<organism evidence="2 3">
    <name type="scientific">Methylacidimicrobium cyclopophantes</name>
    <dbReference type="NCBI Taxonomy" id="1041766"/>
    <lineage>
        <taxon>Bacteria</taxon>
        <taxon>Pseudomonadati</taxon>
        <taxon>Verrucomicrobiota</taxon>
        <taxon>Methylacidimicrobium</taxon>
    </lineage>
</organism>
<feature type="transmembrane region" description="Helical" evidence="1">
    <location>
        <begin position="1043"/>
        <end position="1066"/>
    </location>
</feature>
<dbReference type="AlphaFoldDB" id="A0A5E6MI50"/>
<feature type="transmembrane region" description="Helical" evidence="1">
    <location>
        <begin position="548"/>
        <end position="567"/>
    </location>
</feature>
<feature type="transmembrane region" description="Helical" evidence="1">
    <location>
        <begin position="340"/>
        <end position="364"/>
    </location>
</feature>
<evidence type="ECO:0000313" key="3">
    <source>
        <dbReference type="Proteomes" id="UP000381693"/>
    </source>
</evidence>
<keyword evidence="1" id="KW-0472">Membrane</keyword>
<dbReference type="Proteomes" id="UP000381693">
    <property type="component" value="Unassembled WGS sequence"/>
</dbReference>
<feature type="transmembrane region" description="Helical" evidence="1">
    <location>
        <begin position="469"/>
        <end position="488"/>
    </location>
</feature>
<dbReference type="PANTHER" id="PTHR32063:SF8">
    <property type="entry name" value="CATION EFFLUX PROTEIN"/>
    <property type="match status" value="1"/>
</dbReference>
<dbReference type="SUPFAM" id="SSF82693">
    <property type="entry name" value="Multidrug efflux transporter AcrB pore domain, PN1, PN2, PC1 and PC2 subdomains"/>
    <property type="match status" value="2"/>
</dbReference>